<keyword evidence="3" id="KW-1185">Reference proteome</keyword>
<dbReference type="EMBL" id="RJUF01000015">
    <property type="protein sequence ID" value="MCP9762827.1"/>
    <property type="molecule type" value="Genomic_DNA"/>
</dbReference>
<gene>
    <name evidence="2" type="ORF">EGI31_07645</name>
</gene>
<evidence type="ECO:0000256" key="1">
    <source>
        <dbReference type="SAM" id="SignalP"/>
    </source>
</evidence>
<evidence type="ECO:0000313" key="3">
    <source>
        <dbReference type="Proteomes" id="UP001204144"/>
    </source>
</evidence>
<feature type="chain" id="PRO_5042285135" evidence="1">
    <location>
        <begin position="21"/>
        <end position="61"/>
    </location>
</feature>
<protein>
    <submittedName>
        <fullName evidence="2">Uncharacterized protein</fullName>
    </submittedName>
</protein>
<feature type="signal peptide" evidence="1">
    <location>
        <begin position="1"/>
        <end position="20"/>
    </location>
</feature>
<evidence type="ECO:0000313" key="2">
    <source>
        <dbReference type="EMBL" id="MCP9762827.1"/>
    </source>
</evidence>
<sequence>MKTFLFAFLILLAFPIASYSHQPLKKGLKTKKFVKINRTETEFGTFKFVSPVLAKKNLYIG</sequence>
<dbReference type="AlphaFoldDB" id="A0AAE3H0R9"/>
<accession>A0AAE3H0R9</accession>
<organism evidence="2 3">
    <name type="scientific">Lacihabitans soyangensis</name>
    <dbReference type="NCBI Taxonomy" id="869394"/>
    <lineage>
        <taxon>Bacteria</taxon>
        <taxon>Pseudomonadati</taxon>
        <taxon>Bacteroidota</taxon>
        <taxon>Cytophagia</taxon>
        <taxon>Cytophagales</taxon>
        <taxon>Leadbetterellaceae</taxon>
        <taxon>Lacihabitans</taxon>
    </lineage>
</organism>
<keyword evidence="1" id="KW-0732">Signal</keyword>
<dbReference type="Proteomes" id="UP001204144">
    <property type="component" value="Unassembled WGS sequence"/>
</dbReference>
<proteinExistence type="predicted"/>
<comment type="caution">
    <text evidence="2">The sequence shown here is derived from an EMBL/GenBank/DDBJ whole genome shotgun (WGS) entry which is preliminary data.</text>
</comment>
<reference evidence="2 3" key="1">
    <citation type="submission" date="2018-11" db="EMBL/GenBank/DDBJ databases">
        <title>Novel bacteria species description.</title>
        <authorList>
            <person name="Han J.-H."/>
        </authorList>
    </citation>
    <scope>NUCLEOTIDE SEQUENCE [LARGE SCALE GENOMIC DNA]</scope>
    <source>
        <strain evidence="2 3">KCTC23259</strain>
    </source>
</reference>
<name>A0AAE3H0R9_9BACT</name>